<sequence>MDSHPWMLPTGTEWWQGRPYSPPSGTGLDDDRLGA</sequence>
<evidence type="ECO:0000313" key="3">
    <source>
        <dbReference type="Proteomes" id="UP000298729"/>
    </source>
</evidence>
<dbReference type="Proteomes" id="UP000298729">
    <property type="component" value="Segment"/>
</dbReference>
<name>A0A4D6TBK6_9CAUD</name>
<dbReference type="RefSeq" id="YP_010761517.1">
    <property type="nucleotide sequence ID" value="NC_073597.1"/>
</dbReference>
<accession>A0A4D6TBK6</accession>
<evidence type="ECO:0000256" key="1">
    <source>
        <dbReference type="SAM" id="MobiDB-lite"/>
    </source>
</evidence>
<keyword evidence="3" id="KW-1185">Reference proteome</keyword>
<organism evidence="2 3">
    <name type="scientific">Arthrobacter phage Idaho</name>
    <dbReference type="NCBI Taxonomy" id="2565509"/>
    <lineage>
        <taxon>Viruses</taxon>
        <taxon>Duplodnaviria</taxon>
        <taxon>Heunggongvirae</taxon>
        <taxon>Uroviricota</taxon>
        <taxon>Caudoviricetes</taxon>
        <taxon>Feeclasvirinae</taxon>
        <taxon>Idahovirus</taxon>
        <taxon>Idahovirus idaho</taxon>
    </lineage>
</organism>
<evidence type="ECO:0000313" key="2">
    <source>
        <dbReference type="EMBL" id="QCG78287.1"/>
    </source>
</evidence>
<dbReference type="GeneID" id="80090762"/>
<feature type="region of interest" description="Disordered" evidence="1">
    <location>
        <begin position="1"/>
        <end position="35"/>
    </location>
</feature>
<dbReference type="EMBL" id="MK757448">
    <property type="protein sequence ID" value="QCG78287.1"/>
    <property type="molecule type" value="Genomic_DNA"/>
</dbReference>
<proteinExistence type="predicted"/>
<reference evidence="2 3" key="1">
    <citation type="submission" date="2019-04" db="EMBL/GenBank/DDBJ databases">
        <authorList>
            <person name="Oduselu T.J."/>
            <person name="Taiwo A.E."/>
            <person name="Ayodele I.E."/>
            <person name="Oyebamiji T.O."/>
            <person name="Atoyebi A.N."/>
            <person name="Omolola C.M."/>
            <person name="Lazarus F.U."/>
            <person name="Jose L.A."/>
            <person name="Akinlolu E.A."/>
            <person name="Ojebola B.M."/>
            <person name="Olatinwo S.O."/>
            <person name="Raifu M.K."/>
            <person name="Adebiyi I."/>
            <person name="Ogunleye V.O."/>
            <person name="Faleye T.O.C."/>
            <person name="Bakarey A.S."/>
            <person name="Adewumi O.M."/>
            <person name="Anetor J.I."/>
            <person name="Ademowo O.G."/>
            <person name="Garlena R.A."/>
            <person name="Russell D.A."/>
            <person name="Pope W.H."/>
            <person name="Jacobs-Sera D."/>
            <person name="Hatfull G.F."/>
        </authorList>
    </citation>
    <scope>NUCLEOTIDE SEQUENCE [LARGE SCALE GENOMIC DNA]</scope>
</reference>
<dbReference type="KEGG" id="vg:80090762"/>
<gene>
    <name evidence="2" type="primary">20</name>
    <name evidence="2" type="ORF">SEA_IDAHO_20</name>
</gene>
<protein>
    <submittedName>
        <fullName evidence="2">Uncharacterized protein</fullName>
    </submittedName>
</protein>